<dbReference type="Gene3D" id="3.20.20.80">
    <property type="entry name" value="Glycosidases"/>
    <property type="match status" value="1"/>
</dbReference>
<dbReference type="InterPro" id="IPR006047">
    <property type="entry name" value="GH13_cat_dom"/>
</dbReference>
<dbReference type="Gene3D" id="2.60.40.1180">
    <property type="entry name" value="Golgi alpha-mannosidase II"/>
    <property type="match status" value="1"/>
</dbReference>
<dbReference type="InterPro" id="IPR006046">
    <property type="entry name" value="Alpha_amylase"/>
</dbReference>
<dbReference type="GO" id="GO:0046872">
    <property type="term" value="F:metal ion binding"/>
    <property type="evidence" value="ECO:0007669"/>
    <property type="project" value="UniProtKB-KW"/>
</dbReference>
<dbReference type="PROSITE" id="PS51166">
    <property type="entry name" value="CBM20"/>
    <property type="match status" value="1"/>
</dbReference>
<dbReference type="EMBL" id="CZBO01000002">
    <property type="protein sequence ID" value="CUP99064.1"/>
    <property type="molecule type" value="Genomic_DNA"/>
</dbReference>
<dbReference type="InterPro" id="IPR013780">
    <property type="entry name" value="Glyco_hydro_b"/>
</dbReference>
<keyword evidence="9" id="KW-0326">Glycosidase</keyword>
<dbReference type="PANTHER" id="PTHR10357">
    <property type="entry name" value="ALPHA-AMYLASE FAMILY MEMBER"/>
    <property type="match status" value="1"/>
</dbReference>
<comment type="similarity">
    <text evidence="2 6">Belongs to the glycosyl hydrolase 13 family.</text>
</comment>
<keyword evidence="9" id="KW-0808">Transferase</keyword>
<dbReference type="InterPro" id="IPR002909">
    <property type="entry name" value="IPT_dom"/>
</dbReference>
<comment type="cofactor">
    <cofactor evidence="1">
        <name>Ca(2+)</name>
        <dbReference type="ChEBI" id="CHEBI:29108"/>
    </cofactor>
</comment>
<dbReference type="PRINTS" id="PR00110">
    <property type="entry name" value="ALPHAAMYLASE"/>
</dbReference>
<dbReference type="Proteomes" id="UP000095563">
    <property type="component" value="Unassembled WGS sequence"/>
</dbReference>
<dbReference type="Pfam" id="PF00128">
    <property type="entry name" value="Alpha-amylase"/>
    <property type="match status" value="1"/>
</dbReference>
<evidence type="ECO:0000259" key="8">
    <source>
        <dbReference type="PROSITE" id="PS51166"/>
    </source>
</evidence>
<dbReference type="InterPro" id="IPR002044">
    <property type="entry name" value="CBM20"/>
</dbReference>
<evidence type="ECO:0000256" key="5">
    <source>
        <dbReference type="ARBA" id="ARBA00022837"/>
    </source>
</evidence>
<dbReference type="Gene3D" id="2.60.40.10">
    <property type="entry name" value="Immunoglobulins"/>
    <property type="match status" value="2"/>
</dbReference>
<dbReference type="RefSeq" id="WP_055207415.1">
    <property type="nucleotide sequence ID" value="NZ_CP124319.1"/>
</dbReference>
<dbReference type="GO" id="GO:0004556">
    <property type="term" value="F:alpha-amylase activity"/>
    <property type="evidence" value="ECO:0007669"/>
    <property type="project" value="InterPro"/>
</dbReference>
<feature type="signal peptide" evidence="7">
    <location>
        <begin position="1"/>
        <end position="22"/>
    </location>
</feature>
<keyword evidence="9" id="KW-0378">Hydrolase</keyword>
<evidence type="ECO:0000256" key="7">
    <source>
        <dbReference type="SAM" id="SignalP"/>
    </source>
</evidence>
<dbReference type="SMART" id="SM00642">
    <property type="entry name" value="Aamy"/>
    <property type="match status" value="1"/>
</dbReference>
<accession>A0A174SMS0</accession>
<keyword evidence="3" id="KW-0479">Metal-binding</keyword>
<keyword evidence="5" id="KW-0106">Calcium</keyword>
<dbReference type="GO" id="GO:0005975">
    <property type="term" value="P:carbohydrate metabolic process"/>
    <property type="evidence" value="ECO:0007669"/>
    <property type="project" value="InterPro"/>
</dbReference>
<keyword evidence="4 7" id="KW-0732">Signal</keyword>
<dbReference type="GO" id="GO:0043895">
    <property type="term" value="F:cyclomaltodextrin glucanotransferase activity"/>
    <property type="evidence" value="ECO:0007669"/>
    <property type="project" value="UniProtKB-EC"/>
</dbReference>
<feature type="domain" description="CBM20" evidence="8">
    <location>
        <begin position="610"/>
        <end position="715"/>
    </location>
</feature>
<dbReference type="GO" id="GO:2001070">
    <property type="term" value="F:starch binding"/>
    <property type="evidence" value="ECO:0007669"/>
    <property type="project" value="InterPro"/>
</dbReference>
<sequence>MNKRLKATCVALTIIVSQSMFITPMVGKAETVHAAERYSSDASVDNKVNFNTDVIYQIVTDRFYDGDSSNNPKGAMYDANKKNLKKYFGGDWKGIEDKITSGYLKDMGITAIWISQPVENIYSVFEDGSTSYHGYWARDFKRTNPAFGSIKDFKNLVKVAHDNNIKVVIDFAPNHTSPTSSKLSEDGKLYDNGKLIASHSNDPNGIFNHNGGTDFSTIENGIYKNLYDLADLNHENNTVDKYLKDAINMWLDTGIDGIRMDAVKHMPEGWQKNFVDNVYDHKQVFTFGEWFLGKREVDPKNVEFANNSGMSLLDFRYAQKVREVLRDGSDNMYGLNEVISSTDNDYEHVNDQVTFIDNHDMDRFHTDGSDKKSVDEALVLTLTSRGVPAIYYGTEQYMTGNGDPYNRAMMTGFNKDTTAYKVIQKLAPLRKTNPAIAYGSTEQRWVNDDVYIYERKFGDNVALVAINKSKSKSVDITGALTSLPKGNYESVLNNITSNNNINVDSKGNIEKFTLKPGATAVWSYVAKTNSPTIGHIGSPTSEPGKIVTIDGRGFGDSKGTVNFGEKQGEVVSWNDREVKVKVPDIPAGKINVSLKTLQGVKSNLYKDFNVLTGKQECVRFVVKNAKTLMGENIYLTGDTGELGNWNPNNAIGAMYNKVEYQYPNWYFDVSVPAGKTINFKFIKKKGNQVIWESGKNHTYKVPDNSTGKVVVDWQN</sequence>
<dbReference type="PANTHER" id="PTHR10357:SF215">
    <property type="entry name" value="ALPHA-AMYLASE 1"/>
    <property type="match status" value="1"/>
</dbReference>
<evidence type="ECO:0000256" key="4">
    <source>
        <dbReference type="ARBA" id="ARBA00022729"/>
    </source>
</evidence>
<dbReference type="EC" id="2.4.1.19" evidence="9"/>
<dbReference type="SMART" id="SM00632">
    <property type="entry name" value="Aamy_C"/>
    <property type="match status" value="1"/>
</dbReference>
<dbReference type="SUPFAM" id="SSF49452">
    <property type="entry name" value="Starch-binding domain-like"/>
    <property type="match status" value="1"/>
</dbReference>
<dbReference type="SUPFAM" id="SSF51011">
    <property type="entry name" value="Glycosyl hydrolase domain"/>
    <property type="match status" value="1"/>
</dbReference>
<evidence type="ECO:0000256" key="3">
    <source>
        <dbReference type="ARBA" id="ARBA00022723"/>
    </source>
</evidence>
<dbReference type="InterPro" id="IPR031319">
    <property type="entry name" value="A-amylase_C"/>
</dbReference>
<dbReference type="SUPFAM" id="SSF81296">
    <property type="entry name" value="E set domains"/>
    <property type="match status" value="1"/>
</dbReference>
<organism evidence="9 10">
    <name type="scientific">Clostridium baratii</name>
    <dbReference type="NCBI Taxonomy" id="1561"/>
    <lineage>
        <taxon>Bacteria</taxon>
        <taxon>Bacillati</taxon>
        <taxon>Bacillota</taxon>
        <taxon>Clostridia</taxon>
        <taxon>Eubacteriales</taxon>
        <taxon>Clostridiaceae</taxon>
        <taxon>Clostridium</taxon>
    </lineage>
</organism>
<dbReference type="SUPFAM" id="SSF51445">
    <property type="entry name" value="(Trans)glycosidases"/>
    <property type="match status" value="1"/>
</dbReference>
<dbReference type="InterPro" id="IPR013784">
    <property type="entry name" value="Carb-bd-like_fold"/>
</dbReference>
<proteinExistence type="inferred from homology"/>
<dbReference type="InterPro" id="IPR014756">
    <property type="entry name" value="Ig_E-set"/>
</dbReference>
<dbReference type="InterPro" id="IPR013783">
    <property type="entry name" value="Ig-like_fold"/>
</dbReference>
<dbReference type="InterPro" id="IPR017853">
    <property type="entry name" value="GH"/>
</dbReference>
<dbReference type="Pfam" id="PF01833">
    <property type="entry name" value="TIG"/>
    <property type="match status" value="1"/>
</dbReference>
<evidence type="ECO:0000313" key="10">
    <source>
        <dbReference type="Proteomes" id="UP000095563"/>
    </source>
</evidence>
<evidence type="ECO:0000256" key="1">
    <source>
        <dbReference type="ARBA" id="ARBA00001913"/>
    </source>
</evidence>
<feature type="chain" id="PRO_5038704243" evidence="7">
    <location>
        <begin position="23"/>
        <end position="715"/>
    </location>
</feature>
<evidence type="ECO:0000313" key="9">
    <source>
        <dbReference type="EMBL" id="CUP99064.1"/>
    </source>
</evidence>
<protein>
    <submittedName>
        <fullName evidence="9">Glycosidase</fullName>
        <ecNumber evidence="9">2.4.1.19</ecNumber>
    </submittedName>
</protein>
<dbReference type="AlphaFoldDB" id="A0A174SMS0"/>
<reference evidence="9 10" key="1">
    <citation type="submission" date="2015-09" db="EMBL/GenBank/DDBJ databases">
        <authorList>
            <consortium name="Pathogen Informatics"/>
        </authorList>
    </citation>
    <scope>NUCLEOTIDE SEQUENCE [LARGE SCALE GENOMIC DNA]</scope>
    <source>
        <strain evidence="9 10">2789STDY5834956</strain>
    </source>
</reference>
<gene>
    <name evidence="9" type="primary">amyA</name>
    <name evidence="9" type="ORF">ERS852568_01461</name>
</gene>
<evidence type="ECO:0000256" key="2">
    <source>
        <dbReference type="ARBA" id="ARBA00008061"/>
    </source>
</evidence>
<dbReference type="CDD" id="cd11320">
    <property type="entry name" value="AmyAc_AmyMalt_CGTase_like"/>
    <property type="match status" value="1"/>
</dbReference>
<dbReference type="CDD" id="cd00604">
    <property type="entry name" value="IPT_CGTD"/>
    <property type="match status" value="1"/>
</dbReference>
<dbReference type="SMART" id="SM01065">
    <property type="entry name" value="CBM_2"/>
    <property type="match status" value="1"/>
</dbReference>
<dbReference type="Pfam" id="PF00686">
    <property type="entry name" value="CBM_20"/>
    <property type="match status" value="1"/>
</dbReference>
<name>A0A174SMS0_9CLOT</name>
<evidence type="ECO:0000256" key="6">
    <source>
        <dbReference type="RuleBase" id="RU003615"/>
    </source>
</evidence>
<keyword evidence="9" id="KW-0328">Glycosyltransferase</keyword>